<dbReference type="Proteomes" id="UP001162811">
    <property type="component" value="Unassembled WGS sequence"/>
</dbReference>
<evidence type="ECO:0000313" key="3">
    <source>
        <dbReference type="Proteomes" id="UP001162811"/>
    </source>
</evidence>
<dbReference type="Gene3D" id="3.40.50.300">
    <property type="entry name" value="P-loop containing nucleotide triphosphate hydrolases"/>
    <property type="match status" value="1"/>
</dbReference>
<dbReference type="EMBL" id="JAMXHT010000001">
    <property type="protein sequence ID" value="MCO5396655.1"/>
    <property type="molecule type" value="Genomic_DNA"/>
</dbReference>
<dbReference type="SUPFAM" id="SSF52540">
    <property type="entry name" value="P-loop containing nucleoside triphosphate hydrolases"/>
    <property type="match status" value="1"/>
</dbReference>
<dbReference type="CDD" id="cd02042">
    <property type="entry name" value="ParAB_family"/>
    <property type="match status" value="1"/>
</dbReference>
<dbReference type="RefSeq" id="WP_252675627.1">
    <property type="nucleotide sequence ID" value="NZ_JAMXHT010000001.1"/>
</dbReference>
<keyword evidence="3" id="KW-1185">Reference proteome</keyword>
<reference evidence="2" key="1">
    <citation type="submission" date="2022-06" db="EMBL/GenBank/DDBJ databases">
        <authorList>
            <person name="Lu C.-H."/>
        </authorList>
    </citation>
    <scope>NUCLEOTIDE SEQUENCE</scope>
    <source>
        <strain evidence="2">21MJYT02-11</strain>
    </source>
</reference>
<organism evidence="2 3">
    <name type="scientific">Ralstonia soli</name>
    <dbReference type="NCBI Taxonomy" id="2953896"/>
    <lineage>
        <taxon>Bacteria</taxon>
        <taxon>Pseudomonadati</taxon>
        <taxon>Pseudomonadota</taxon>
        <taxon>Betaproteobacteria</taxon>
        <taxon>Burkholderiales</taxon>
        <taxon>Burkholderiaceae</taxon>
        <taxon>Ralstonia</taxon>
    </lineage>
</organism>
<name>A0ABT1AE41_9RALS</name>
<proteinExistence type="predicted"/>
<evidence type="ECO:0000259" key="1">
    <source>
        <dbReference type="Pfam" id="PF13614"/>
    </source>
</evidence>
<evidence type="ECO:0000313" key="2">
    <source>
        <dbReference type="EMBL" id="MCO5396655.1"/>
    </source>
</evidence>
<dbReference type="Pfam" id="PF13614">
    <property type="entry name" value="AAA_31"/>
    <property type="match status" value="1"/>
</dbReference>
<gene>
    <name evidence="2" type="ORF">NG900_00415</name>
</gene>
<dbReference type="PANTHER" id="PTHR13696:SF52">
    <property type="entry name" value="PARA FAMILY PROTEIN CT_582"/>
    <property type="match status" value="1"/>
</dbReference>
<dbReference type="InterPro" id="IPR025669">
    <property type="entry name" value="AAA_dom"/>
</dbReference>
<comment type="caution">
    <text evidence="2">The sequence shown here is derived from an EMBL/GenBank/DDBJ whole genome shotgun (WGS) entry which is preliminary data.</text>
</comment>
<sequence>MTMTSQLPVLDRSVSLSEIADFSQRLSQLTGELRKKILAPRPRKNPPTFTTSQIAELCGLDRSKVNYLATREGGELPSGQVHGTGRSREFTLAEARAWVHQVSDIYQTGLVTGAREGDGKILLVSNFKGGSAKTTTSMCLAQGLSLRGRKVLVIDLDPQASLSELCGLYAEKEVEEHQTVLPYIYDQNMEGGLLSVAQSTYWDGLDVIPAHTSLFAAEFHLPGMVKQNPNFKFWSILRQGLEPLRKHYDYIVIDTAPSLSYLTLNALMAADAMVMPLVPESLDFVSSVSFWGLFSDLAQNFMAMEEEKQYDFISVLLSKVDYGVSSSAPIVRGWVQRAYGDWLHSIEVPASSVLSNGALAFSTVFDISKSSVSAKAFQRVREPLADFCRWIDDQYVEQWRTAQ</sequence>
<accession>A0ABT1AE41</accession>
<dbReference type="InterPro" id="IPR050678">
    <property type="entry name" value="DNA_Partitioning_ATPase"/>
</dbReference>
<dbReference type="PANTHER" id="PTHR13696">
    <property type="entry name" value="P-LOOP CONTAINING NUCLEOSIDE TRIPHOSPHATE HYDROLASE"/>
    <property type="match status" value="1"/>
</dbReference>
<dbReference type="InterPro" id="IPR027417">
    <property type="entry name" value="P-loop_NTPase"/>
</dbReference>
<feature type="domain" description="AAA" evidence="1">
    <location>
        <begin position="120"/>
        <end position="281"/>
    </location>
</feature>
<reference evidence="2" key="2">
    <citation type="journal article" date="2023" name="Front. Microbiol.">
        <title>Ralstonia chuxiongensis sp. nov., Ralstonia mojiangensis sp. nov., and Ralstonia soli sp. nov., isolated from tobacco fields, are three novel species in the family Burkholderiaceae.</title>
        <authorList>
            <person name="Lu C.H."/>
            <person name="Zhang Y.Y."/>
            <person name="Jiang N."/>
            <person name="Chen W."/>
            <person name="Shao X."/>
            <person name="Zhao Z.M."/>
            <person name="Lu W.L."/>
            <person name="Hu X."/>
            <person name="Xi Y.X."/>
            <person name="Zou S.Y."/>
            <person name="Wei Q.J."/>
            <person name="Lin Z.L."/>
            <person name="Gong L."/>
            <person name="Gai X.T."/>
            <person name="Zhang L.Q."/>
            <person name="Li J.Y."/>
            <person name="Jin Y."/>
            <person name="Xia Z.Y."/>
        </authorList>
    </citation>
    <scope>NUCLEOTIDE SEQUENCE</scope>
    <source>
        <strain evidence="2">21MJYT02-11</strain>
    </source>
</reference>
<protein>
    <submittedName>
        <fullName evidence="2">AAA family ATPase</fullName>
    </submittedName>
</protein>